<dbReference type="RefSeq" id="WP_147844895.1">
    <property type="nucleotide sequence ID" value="NZ_VDUZ01000001.1"/>
</dbReference>
<gene>
    <name evidence="3" type="ORF">FHP25_00375</name>
</gene>
<dbReference type="OrthoDB" id="9768499at2"/>
<dbReference type="Proteomes" id="UP000321638">
    <property type="component" value="Unassembled WGS sequence"/>
</dbReference>
<keyword evidence="1" id="KW-0812">Transmembrane</keyword>
<sequence length="366" mass="40303">MTAPTTSGHSSASPGLAVLDEEDRNRRRAEWRTIAGIVTVVAVASFAFGWTGADDNDAGGHWLSGLQGIVNSLLASVPVIWLELAGARSRLVQRMRQWPFWAFFLAKLAAYVAFFVATIQLTRLLFHPINPQSFGFDARFFEILLFAGAMSLIANVAIEIGRLVGFRELRRLLTGRYARPRQERRVFLMVDMKASTAAAERLGDLQFHQILNMFFNDIAGAAYDHGAEIHKYIGDEVILTWTEAKALRGARCALCPFGIARRIERHADAYRARFGFVPSFRAALHAGDIVSGEMGTMKREIAFIGDTLNTTARLVDVARDSGHDIVVSGDLAGHLRLPPGLRVVPLQAAQLRGKQRPLPIAALELA</sequence>
<accession>A0A5C8PW50</accession>
<feature type="transmembrane region" description="Helical" evidence="1">
    <location>
        <begin position="34"/>
        <end position="53"/>
    </location>
</feature>
<dbReference type="AlphaFoldDB" id="A0A5C8PW50"/>
<dbReference type="InterPro" id="IPR029787">
    <property type="entry name" value="Nucleotide_cyclase"/>
</dbReference>
<feature type="transmembrane region" description="Helical" evidence="1">
    <location>
        <begin position="98"/>
        <end position="120"/>
    </location>
</feature>
<protein>
    <recommendedName>
        <fullName evidence="2">Guanylate cyclase domain-containing protein</fullName>
    </recommendedName>
</protein>
<feature type="domain" description="Guanylate cyclase" evidence="2">
    <location>
        <begin position="186"/>
        <end position="315"/>
    </location>
</feature>
<dbReference type="EMBL" id="VDUZ01000001">
    <property type="protein sequence ID" value="TXL82193.1"/>
    <property type="molecule type" value="Genomic_DNA"/>
</dbReference>
<evidence type="ECO:0000259" key="2">
    <source>
        <dbReference type="PROSITE" id="PS50125"/>
    </source>
</evidence>
<dbReference type="GO" id="GO:0004016">
    <property type="term" value="F:adenylate cyclase activity"/>
    <property type="evidence" value="ECO:0007669"/>
    <property type="project" value="UniProtKB-ARBA"/>
</dbReference>
<dbReference type="GO" id="GO:0009190">
    <property type="term" value="P:cyclic nucleotide biosynthetic process"/>
    <property type="evidence" value="ECO:0007669"/>
    <property type="project" value="InterPro"/>
</dbReference>
<dbReference type="PROSITE" id="PS50125">
    <property type="entry name" value="GUANYLATE_CYCLASE_2"/>
    <property type="match status" value="1"/>
</dbReference>
<dbReference type="PANTHER" id="PTHR43081:SF1">
    <property type="entry name" value="ADENYLATE CYCLASE, TERMINAL-DIFFERENTIATION SPECIFIC"/>
    <property type="match status" value="1"/>
</dbReference>
<dbReference type="GO" id="GO:0035556">
    <property type="term" value="P:intracellular signal transduction"/>
    <property type="evidence" value="ECO:0007669"/>
    <property type="project" value="InterPro"/>
</dbReference>
<evidence type="ECO:0000313" key="3">
    <source>
        <dbReference type="EMBL" id="TXL82193.1"/>
    </source>
</evidence>
<feature type="transmembrane region" description="Helical" evidence="1">
    <location>
        <begin position="65"/>
        <end position="86"/>
    </location>
</feature>
<feature type="transmembrane region" description="Helical" evidence="1">
    <location>
        <begin position="140"/>
        <end position="161"/>
    </location>
</feature>
<keyword evidence="1" id="KW-1133">Transmembrane helix</keyword>
<dbReference type="InterPro" id="IPR050697">
    <property type="entry name" value="Adenylyl/Guanylyl_Cyclase_3/4"/>
</dbReference>
<evidence type="ECO:0000256" key="1">
    <source>
        <dbReference type="SAM" id="Phobius"/>
    </source>
</evidence>
<keyword evidence="1" id="KW-0472">Membrane</keyword>
<proteinExistence type="predicted"/>
<dbReference type="InterPro" id="IPR001054">
    <property type="entry name" value="A/G_cyclase"/>
</dbReference>
<comment type="caution">
    <text evidence="3">The sequence shown here is derived from an EMBL/GenBank/DDBJ whole genome shotgun (WGS) entry which is preliminary data.</text>
</comment>
<dbReference type="SUPFAM" id="SSF55073">
    <property type="entry name" value="Nucleotide cyclase"/>
    <property type="match status" value="1"/>
</dbReference>
<organism evidence="3 4">
    <name type="scientific">Vineibacter terrae</name>
    <dbReference type="NCBI Taxonomy" id="2586908"/>
    <lineage>
        <taxon>Bacteria</taxon>
        <taxon>Pseudomonadati</taxon>
        <taxon>Pseudomonadota</taxon>
        <taxon>Alphaproteobacteria</taxon>
        <taxon>Hyphomicrobiales</taxon>
        <taxon>Vineibacter</taxon>
    </lineage>
</organism>
<dbReference type="CDD" id="cd07302">
    <property type="entry name" value="CHD"/>
    <property type="match status" value="1"/>
</dbReference>
<reference evidence="3 4" key="1">
    <citation type="submission" date="2019-06" db="EMBL/GenBank/DDBJ databases">
        <title>New taxonomy in bacterial strain CC-CFT640, isolated from vineyard.</title>
        <authorList>
            <person name="Lin S.-Y."/>
            <person name="Tsai C.-F."/>
            <person name="Young C.-C."/>
        </authorList>
    </citation>
    <scope>NUCLEOTIDE SEQUENCE [LARGE SCALE GENOMIC DNA]</scope>
    <source>
        <strain evidence="3 4">CC-CFT640</strain>
    </source>
</reference>
<keyword evidence="4" id="KW-1185">Reference proteome</keyword>
<dbReference type="PANTHER" id="PTHR43081">
    <property type="entry name" value="ADENYLATE CYCLASE, TERMINAL-DIFFERENTIATION SPECIFIC-RELATED"/>
    <property type="match status" value="1"/>
</dbReference>
<name>A0A5C8PW50_9HYPH</name>
<dbReference type="Gene3D" id="3.30.70.1230">
    <property type="entry name" value="Nucleotide cyclase"/>
    <property type="match status" value="1"/>
</dbReference>
<evidence type="ECO:0000313" key="4">
    <source>
        <dbReference type="Proteomes" id="UP000321638"/>
    </source>
</evidence>